<evidence type="ECO:0000256" key="3">
    <source>
        <dbReference type="ARBA" id="ARBA00022692"/>
    </source>
</evidence>
<feature type="transmembrane region" description="Helical" evidence="6">
    <location>
        <begin position="431"/>
        <end position="449"/>
    </location>
</feature>
<feature type="transmembrane region" description="Helical" evidence="6">
    <location>
        <begin position="762"/>
        <end position="786"/>
    </location>
</feature>
<dbReference type="AlphaFoldDB" id="A0A3N0VGR1"/>
<dbReference type="EMBL" id="RJVO01000002">
    <property type="protein sequence ID" value="ROH91871.1"/>
    <property type="molecule type" value="Genomic_DNA"/>
</dbReference>
<keyword evidence="5 6" id="KW-0472">Membrane</keyword>
<feature type="transmembrane region" description="Helical" evidence="6">
    <location>
        <begin position="350"/>
        <end position="368"/>
    </location>
</feature>
<dbReference type="PANTHER" id="PTHR33406">
    <property type="entry name" value="MEMBRANE PROTEIN MJ1562-RELATED"/>
    <property type="match status" value="1"/>
</dbReference>
<dbReference type="SUPFAM" id="SSF82866">
    <property type="entry name" value="Multidrug efflux transporter AcrB transmembrane domain"/>
    <property type="match status" value="2"/>
</dbReference>
<comment type="subcellular location">
    <subcellularLocation>
        <location evidence="1">Cell membrane</location>
        <topology evidence="1">Multi-pass membrane protein</topology>
    </subcellularLocation>
</comment>
<feature type="transmembrane region" description="Helical" evidence="6">
    <location>
        <begin position="634"/>
        <end position="652"/>
    </location>
</feature>
<feature type="transmembrane region" description="Helical" evidence="6">
    <location>
        <begin position="686"/>
        <end position="707"/>
    </location>
</feature>
<keyword evidence="3 6" id="KW-0812">Transmembrane</keyword>
<evidence type="ECO:0000259" key="7">
    <source>
        <dbReference type="PROSITE" id="PS50156"/>
    </source>
</evidence>
<dbReference type="InterPro" id="IPR000731">
    <property type="entry name" value="SSD"/>
</dbReference>
<feature type="transmembrane region" description="Helical" evidence="6">
    <location>
        <begin position="277"/>
        <end position="299"/>
    </location>
</feature>
<evidence type="ECO:0000256" key="6">
    <source>
        <dbReference type="SAM" id="Phobius"/>
    </source>
</evidence>
<dbReference type="GO" id="GO:0005886">
    <property type="term" value="C:plasma membrane"/>
    <property type="evidence" value="ECO:0007669"/>
    <property type="project" value="UniProtKB-SubCell"/>
</dbReference>
<dbReference type="PROSITE" id="PS50156">
    <property type="entry name" value="SSD"/>
    <property type="match status" value="1"/>
</dbReference>
<keyword evidence="9" id="KW-1185">Reference proteome</keyword>
<accession>A0A3N0VGR1</accession>
<dbReference type="InParanoid" id="A0A3N0VGR1"/>
<evidence type="ECO:0000256" key="4">
    <source>
        <dbReference type="ARBA" id="ARBA00022989"/>
    </source>
</evidence>
<name>A0A3N0VGR1_9GAMM</name>
<feature type="transmembrane region" description="Helical" evidence="6">
    <location>
        <begin position="659"/>
        <end position="680"/>
    </location>
</feature>
<feature type="transmembrane region" description="Helical" evidence="6">
    <location>
        <begin position="305"/>
        <end position="329"/>
    </location>
</feature>
<dbReference type="Pfam" id="PF03176">
    <property type="entry name" value="MMPL"/>
    <property type="match status" value="2"/>
</dbReference>
<feature type="transmembrane region" description="Helical" evidence="6">
    <location>
        <begin position="728"/>
        <end position="756"/>
    </location>
</feature>
<evidence type="ECO:0000256" key="1">
    <source>
        <dbReference type="ARBA" id="ARBA00004651"/>
    </source>
</evidence>
<dbReference type="InterPro" id="IPR050545">
    <property type="entry name" value="Mycobact_MmpL"/>
</dbReference>
<protein>
    <submittedName>
        <fullName evidence="8">RND family transporter</fullName>
    </submittedName>
</protein>
<dbReference type="PANTHER" id="PTHR33406:SF12">
    <property type="entry name" value="BLR2997 PROTEIN"/>
    <property type="match status" value="1"/>
</dbReference>
<sequence>MPAPAPAPASSGATSASAAACARPISTSTASARRAEMSGFVLGRPRLVLLLALLLTLLCAAGVKDLKFNPDYRAFFAADNPDLIALEALEQRFSRAETVVIAVAPADGELFTRERLEAIRALTDAWSRLPYAKGASSISNYIEARAEGDDLLAEPLLPDDLAQADLAAIARRAKADERLSGGLLSVKGDVAGVYLYFELPHQNPPVELNAVRAAVNAEVARLRAAHPELRIALGGVLMFDAALQEQLLRDASTLYPLCFLVMTALLFAFFRSGSATLATLSAMSLAVAATFGLAGWAGLAINPASLTAGIIILTISIADAVHLLTTFAAERAKGAAPRAAMAASLRINGRTIFLTTLVNALGFLSMNFSDSPPYRDLGNLVAIGTVLAWLLSISFVAAWTQLSPPRVSPSALRQVELVKRFVEAVIRQRRWVLPLALLATAGLSAGIALNRFGDNYVEYFTRGVEFRTDTEFINERLTGMQFIEYAVEAEGPGGVFEPDFLARIDAYSDWLKQQPEVRRVASLVDIAKRLNQAMHGDDPAERRLPASREEAAQHLLFYEMSLPSGQDLTHIVDLDKSAVRLTVLLNTISSSELEAFDQRAQAWVASHWPPPMKARSSGISALFAKIARSNFQSMSSGMLTACALIAGLLIWLSRSLKLGLVSLLPNLAPIAVGFGIWGLTVGKMGMSLAVVASLTIGIVVDDTMHVFSHYGAARRRGATPLAALREAYADVGAALWVTSATLVIGFGVLAFSNFLLTVHLGLLTSLILALALIAEFVLTPTLLLWLDRD</sequence>
<evidence type="ECO:0000256" key="2">
    <source>
        <dbReference type="ARBA" id="ARBA00022475"/>
    </source>
</evidence>
<feature type="transmembrane region" description="Helical" evidence="6">
    <location>
        <begin position="380"/>
        <end position="400"/>
    </location>
</feature>
<keyword evidence="2" id="KW-1003">Cell membrane</keyword>
<proteinExistence type="predicted"/>
<keyword evidence="4 6" id="KW-1133">Transmembrane helix</keyword>
<dbReference type="Gene3D" id="1.20.1640.10">
    <property type="entry name" value="Multidrug efflux transporter AcrB transmembrane domain"/>
    <property type="match status" value="2"/>
</dbReference>
<dbReference type="Proteomes" id="UP000282106">
    <property type="component" value="Unassembled WGS sequence"/>
</dbReference>
<gene>
    <name evidence="8" type="ORF">ED208_05705</name>
</gene>
<feature type="transmembrane region" description="Helical" evidence="6">
    <location>
        <begin position="253"/>
        <end position="270"/>
    </location>
</feature>
<feature type="domain" description="SSD" evidence="7">
    <location>
        <begin position="277"/>
        <end position="402"/>
    </location>
</feature>
<evidence type="ECO:0000313" key="9">
    <source>
        <dbReference type="Proteomes" id="UP000282106"/>
    </source>
</evidence>
<dbReference type="InterPro" id="IPR004869">
    <property type="entry name" value="MMPL_dom"/>
</dbReference>
<evidence type="ECO:0000313" key="8">
    <source>
        <dbReference type="EMBL" id="ROH91871.1"/>
    </source>
</evidence>
<organism evidence="8 9">
    <name type="scientific">Stagnimonas aquatica</name>
    <dbReference type="NCBI Taxonomy" id="2689987"/>
    <lineage>
        <taxon>Bacteria</taxon>
        <taxon>Pseudomonadati</taxon>
        <taxon>Pseudomonadota</taxon>
        <taxon>Gammaproteobacteria</taxon>
        <taxon>Nevskiales</taxon>
        <taxon>Nevskiaceae</taxon>
        <taxon>Stagnimonas</taxon>
    </lineage>
</organism>
<reference evidence="8 9" key="1">
    <citation type="submission" date="2018-10" db="EMBL/GenBank/DDBJ databases">
        <authorList>
            <person name="Chen W.-M."/>
        </authorList>
    </citation>
    <scope>NUCLEOTIDE SEQUENCE [LARGE SCALE GENOMIC DNA]</scope>
    <source>
        <strain evidence="8 9">THS-13</strain>
    </source>
</reference>
<evidence type="ECO:0000256" key="5">
    <source>
        <dbReference type="ARBA" id="ARBA00023136"/>
    </source>
</evidence>
<comment type="caution">
    <text evidence="8">The sequence shown here is derived from an EMBL/GenBank/DDBJ whole genome shotgun (WGS) entry which is preliminary data.</text>
</comment>